<evidence type="ECO:0000256" key="1">
    <source>
        <dbReference type="ARBA" id="ARBA00004651"/>
    </source>
</evidence>
<gene>
    <name evidence="6" type="ORF">CALMAC_LOCUS17333</name>
</gene>
<keyword evidence="3" id="KW-0812">Transmembrane</keyword>
<dbReference type="GO" id="GO:0050909">
    <property type="term" value="P:sensory perception of taste"/>
    <property type="evidence" value="ECO:0007669"/>
    <property type="project" value="InterPro"/>
</dbReference>
<dbReference type="OrthoDB" id="10444818at2759"/>
<proteinExistence type="predicted"/>
<sequence length="258" mass="30506">MISYTFIFHIYHFQETISYKLDMRFCLPLMIRYFFGYQYSVLIKMAQEKFKMLNMEITKFIKISEKVKLIVAEDYPENKKQLKKIKYCMKIYHKAANIIRTYNTIFAPQLIVTYSTLFIDIISDLVCAYDDIKANYSLASAVVWTNWLTLYTIQILVMTLTCYKTNKAAETTGQIINQLMGECNLHASTKNRVGRSMHDNYPMNICIYFSLWYLSDKSSMKMSSVHHLICSLLIQVYFFQLQGTQLHTYLPYFNTKKT</sequence>
<accession>A0A653DG85</accession>
<dbReference type="Pfam" id="PF08395">
    <property type="entry name" value="7tm_7"/>
    <property type="match status" value="1"/>
</dbReference>
<keyword evidence="2" id="KW-1003">Cell membrane</keyword>
<keyword evidence="4" id="KW-1133">Transmembrane helix</keyword>
<dbReference type="EMBL" id="CAACVG010011949">
    <property type="protein sequence ID" value="VEN59225.1"/>
    <property type="molecule type" value="Genomic_DNA"/>
</dbReference>
<keyword evidence="7" id="KW-1185">Reference proteome</keyword>
<protein>
    <submittedName>
        <fullName evidence="6">Uncharacterized protein</fullName>
    </submittedName>
</protein>
<evidence type="ECO:0000256" key="4">
    <source>
        <dbReference type="ARBA" id="ARBA00022989"/>
    </source>
</evidence>
<evidence type="ECO:0000256" key="2">
    <source>
        <dbReference type="ARBA" id="ARBA00022475"/>
    </source>
</evidence>
<organism evidence="6 7">
    <name type="scientific">Callosobruchus maculatus</name>
    <name type="common">Southern cowpea weevil</name>
    <name type="synonym">Pulse bruchid</name>
    <dbReference type="NCBI Taxonomy" id="64391"/>
    <lineage>
        <taxon>Eukaryota</taxon>
        <taxon>Metazoa</taxon>
        <taxon>Ecdysozoa</taxon>
        <taxon>Arthropoda</taxon>
        <taxon>Hexapoda</taxon>
        <taxon>Insecta</taxon>
        <taxon>Pterygota</taxon>
        <taxon>Neoptera</taxon>
        <taxon>Endopterygota</taxon>
        <taxon>Coleoptera</taxon>
        <taxon>Polyphaga</taxon>
        <taxon>Cucujiformia</taxon>
        <taxon>Chrysomeloidea</taxon>
        <taxon>Chrysomelidae</taxon>
        <taxon>Bruchinae</taxon>
        <taxon>Bruchini</taxon>
        <taxon>Callosobruchus</taxon>
    </lineage>
</organism>
<dbReference type="Proteomes" id="UP000410492">
    <property type="component" value="Unassembled WGS sequence"/>
</dbReference>
<evidence type="ECO:0000256" key="5">
    <source>
        <dbReference type="ARBA" id="ARBA00023136"/>
    </source>
</evidence>
<keyword evidence="5" id="KW-0472">Membrane</keyword>
<evidence type="ECO:0000256" key="3">
    <source>
        <dbReference type="ARBA" id="ARBA00022692"/>
    </source>
</evidence>
<name>A0A653DG85_CALMS</name>
<dbReference type="GO" id="GO:0005886">
    <property type="term" value="C:plasma membrane"/>
    <property type="evidence" value="ECO:0007669"/>
    <property type="project" value="UniProtKB-SubCell"/>
</dbReference>
<dbReference type="InterPro" id="IPR013604">
    <property type="entry name" value="7TM_chemorcpt"/>
</dbReference>
<reference evidence="6 7" key="1">
    <citation type="submission" date="2019-01" db="EMBL/GenBank/DDBJ databases">
        <authorList>
            <person name="Sayadi A."/>
        </authorList>
    </citation>
    <scope>NUCLEOTIDE SEQUENCE [LARGE SCALE GENOMIC DNA]</scope>
</reference>
<dbReference type="AlphaFoldDB" id="A0A653DG85"/>
<evidence type="ECO:0000313" key="7">
    <source>
        <dbReference type="Proteomes" id="UP000410492"/>
    </source>
</evidence>
<comment type="subcellular location">
    <subcellularLocation>
        <location evidence="1">Cell membrane</location>
        <topology evidence="1">Multi-pass membrane protein</topology>
    </subcellularLocation>
</comment>
<evidence type="ECO:0000313" key="6">
    <source>
        <dbReference type="EMBL" id="VEN59225.1"/>
    </source>
</evidence>